<keyword evidence="5 14" id="KW-0808">Transferase</keyword>
<dbReference type="HAMAP" id="MF_00154">
    <property type="entry name" value="CyoE_CtaB"/>
    <property type="match status" value="1"/>
</dbReference>
<feature type="transmembrane region" description="Helical" evidence="14">
    <location>
        <begin position="184"/>
        <end position="208"/>
    </location>
</feature>
<feature type="region of interest" description="Disordered" evidence="15">
    <location>
        <begin position="319"/>
        <end position="428"/>
    </location>
</feature>
<dbReference type="STRING" id="1205910.B005_5518"/>
<protein>
    <recommendedName>
        <fullName evidence="11 14">Protoheme IX farnesyltransferase</fullName>
        <ecNumber evidence="3 14">2.5.1.141</ecNumber>
    </recommendedName>
    <alternativeName>
        <fullName evidence="12 14">Heme B farnesyltransferase</fullName>
    </alternativeName>
    <alternativeName>
        <fullName evidence="10 14">Heme O synthase</fullName>
    </alternativeName>
</protein>
<dbReference type="FunFam" id="1.10.357.140:FF:000001">
    <property type="entry name" value="Protoheme IX farnesyltransferase"/>
    <property type="match status" value="1"/>
</dbReference>
<dbReference type="GO" id="GO:0048034">
    <property type="term" value="P:heme O biosynthetic process"/>
    <property type="evidence" value="ECO:0007669"/>
    <property type="project" value="UniProtKB-UniRule"/>
</dbReference>
<organism evidence="16 17">
    <name type="scientific">Nocardiopsis alba (strain ATCC BAA-2165 / BE74)</name>
    <dbReference type="NCBI Taxonomy" id="1205910"/>
    <lineage>
        <taxon>Bacteria</taxon>
        <taxon>Bacillati</taxon>
        <taxon>Actinomycetota</taxon>
        <taxon>Actinomycetes</taxon>
        <taxon>Streptosporangiales</taxon>
        <taxon>Nocardiopsidaceae</taxon>
        <taxon>Nocardiopsis</taxon>
    </lineage>
</organism>
<evidence type="ECO:0000256" key="10">
    <source>
        <dbReference type="ARBA" id="ARBA00030253"/>
    </source>
</evidence>
<sequence length="428" mass="46234">MTLTNRSPQAGSSTPEAPRKAALGDYVRAYVALSKPRVIELLLITTIPVMFVAAGGVPPLWTAVATLLFGTMSAASANAMNCYIDRDIDREMRRTRQRPGAMDLVTPKGALIYGLALAIGSTVGFLVFVNVLSATLSVFAILFYIFVYTMLLKRRTAQNVVWGGIAGCMPVLIGWAAVTNSLDWAPFVLFLVVFFWTPPHTWTLAMRYREDYAAAKVPMLPVVAGDRRVLLETVLYSWATVIVSLIFWPVAGTTVFYGAVALILGALLVVQAHRLLSRSMAGVSGAKLKTMGFFHLSNAYLALLFTAVTIDPLIAGARPGSPGRAPSLVGRVRRRGVGSTRARPTTRPGRPGPGPGGHGPGGDRRCPTRPGRSPGRRRPGSAAEGSARRRRRGRPRTTPSPRPGVGRRRSRAPRRRPRCAGAGRSRRT</sequence>
<dbReference type="PANTHER" id="PTHR43448">
    <property type="entry name" value="PROTOHEME IX FARNESYLTRANSFERASE, MITOCHONDRIAL"/>
    <property type="match status" value="1"/>
</dbReference>
<dbReference type="GO" id="GO:0005886">
    <property type="term" value="C:plasma membrane"/>
    <property type="evidence" value="ECO:0007669"/>
    <property type="project" value="UniProtKB-SubCell"/>
</dbReference>
<feature type="compositionally biased region" description="Basic residues" evidence="15">
    <location>
        <begin position="405"/>
        <end position="428"/>
    </location>
</feature>
<dbReference type="CDD" id="cd13957">
    <property type="entry name" value="PT_UbiA_Cox10"/>
    <property type="match status" value="1"/>
</dbReference>
<dbReference type="Pfam" id="PF01040">
    <property type="entry name" value="UbiA"/>
    <property type="match status" value="1"/>
</dbReference>
<evidence type="ECO:0000256" key="15">
    <source>
        <dbReference type="SAM" id="MobiDB-lite"/>
    </source>
</evidence>
<dbReference type="HOGENOM" id="CLU_029631_0_1_11"/>
<dbReference type="PANTHER" id="PTHR43448:SF7">
    <property type="entry name" value="4-HYDROXYBENZOATE SOLANESYLTRANSFERASE"/>
    <property type="match status" value="1"/>
</dbReference>
<evidence type="ECO:0000313" key="17">
    <source>
        <dbReference type="Proteomes" id="UP000003779"/>
    </source>
</evidence>
<dbReference type="InterPro" id="IPR044878">
    <property type="entry name" value="UbiA_sf"/>
</dbReference>
<evidence type="ECO:0000256" key="1">
    <source>
        <dbReference type="ARBA" id="ARBA00004651"/>
    </source>
</evidence>
<comment type="subcellular location">
    <subcellularLocation>
        <location evidence="1 14">Cell membrane</location>
        <topology evidence="1 14">Multi-pass membrane protein</topology>
    </subcellularLocation>
</comment>
<dbReference type="eggNOG" id="COG0109">
    <property type="taxonomic scope" value="Bacteria"/>
</dbReference>
<comment type="function">
    <text evidence="14">Converts heme B (protoheme IX) to heme O by substitution of the vinyl group on carbon 2 of heme B porphyrin ring with a hydroxyethyl farnesyl side group.</text>
</comment>
<evidence type="ECO:0000256" key="2">
    <source>
        <dbReference type="ARBA" id="ARBA00004919"/>
    </source>
</evidence>
<evidence type="ECO:0000256" key="9">
    <source>
        <dbReference type="ARBA" id="ARBA00023136"/>
    </source>
</evidence>
<evidence type="ECO:0000256" key="14">
    <source>
        <dbReference type="HAMAP-Rule" id="MF_00154"/>
    </source>
</evidence>
<comment type="pathway">
    <text evidence="2 14">Porphyrin-containing compound metabolism; heme O biosynthesis; heme O from protoheme: step 1/1.</text>
</comment>
<feature type="transmembrane region" description="Helical" evidence="14">
    <location>
        <begin position="63"/>
        <end position="84"/>
    </location>
</feature>
<comment type="miscellaneous">
    <text evidence="14">Carbon 2 of the heme B porphyrin ring is defined according to the Fischer nomenclature.</text>
</comment>
<comment type="catalytic activity">
    <reaction evidence="13 14">
        <text>heme b + (2E,6E)-farnesyl diphosphate + H2O = Fe(II)-heme o + diphosphate</text>
        <dbReference type="Rhea" id="RHEA:28070"/>
        <dbReference type="ChEBI" id="CHEBI:15377"/>
        <dbReference type="ChEBI" id="CHEBI:33019"/>
        <dbReference type="ChEBI" id="CHEBI:60344"/>
        <dbReference type="ChEBI" id="CHEBI:60530"/>
        <dbReference type="ChEBI" id="CHEBI:175763"/>
        <dbReference type="EC" id="2.5.1.141"/>
    </reaction>
</comment>
<feature type="transmembrane region" description="Helical" evidence="14">
    <location>
        <begin position="38"/>
        <end position="57"/>
    </location>
</feature>
<reference evidence="16 17" key="1">
    <citation type="journal article" date="2012" name="J. Bacteriol.">
        <title>Whole-Genome Sequence of Nocardiopsis alba Strain ATCC BAA-2165, Associated with Honeybees.</title>
        <authorList>
            <person name="Qiao J."/>
            <person name="Chen L."/>
            <person name="Li Y."/>
            <person name="Wang J."/>
            <person name="Zhang W."/>
            <person name="Chen S."/>
        </authorList>
    </citation>
    <scope>NUCLEOTIDE SEQUENCE [LARGE SCALE GENOMIC DNA]</scope>
    <source>
        <strain evidence="17">ATCC BAA-2165 / BE74</strain>
    </source>
</reference>
<dbReference type="AlphaFoldDB" id="J7LF64"/>
<name>J7LF64_NOCAA</name>
<evidence type="ECO:0000256" key="3">
    <source>
        <dbReference type="ARBA" id="ARBA00012292"/>
    </source>
</evidence>
<keyword evidence="4 14" id="KW-1003">Cell membrane</keyword>
<evidence type="ECO:0000256" key="4">
    <source>
        <dbReference type="ARBA" id="ARBA00022475"/>
    </source>
</evidence>
<keyword evidence="6 14" id="KW-0812">Transmembrane</keyword>
<evidence type="ECO:0000256" key="8">
    <source>
        <dbReference type="ARBA" id="ARBA00023133"/>
    </source>
</evidence>
<evidence type="ECO:0000256" key="12">
    <source>
        <dbReference type="ARBA" id="ARBA00042475"/>
    </source>
</evidence>
<dbReference type="Proteomes" id="UP000003779">
    <property type="component" value="Chromosome"/>
</dbReference>
<dbReference type="InterPro" id="IPR000537">
    <property type="entry name" value="UbiA_prenyltransferase"/>
</dbReference>
<proteinExistence type="inferred from homology"/>
<dbReference type="Gene3D" id="1.10.357.140">
    <property type="entry name" value="UbiA prenyltransferase"/>
    <property type="match status" value="1"/>
</dbReference>
<evidence type="ECO:0000313" key="16">
    <source>
        <dbReference type="EMBL" id="AFR09192.1"/>
    </source>
</evidence>
<feature type="transmembrane region" description="Helical" evidence="14">
    <location>
        <begin position="293"/>
        <end position="314"/>
    </location>
</feature>
<evidence type="ECO:0000256" key="11">
    <source>
        <dbReference type="ARBA" id="ARBA00040810"/>
    </source>
</evidence>
<dbReference type="NCBIfam" id="NF003349">
    <property type="entry name" value="PRK04375.1-2"/>
    <property type="match status" value="1"/>
</dbReference>
<feature type="transmembrane region" description="Helical" evidence="14">
    <location>
        <begin position="105"/>
        <end position="128"/>
    </location>
</feature>
<keyword evidence="9 14" id="KW-0472">Membrane</keyword>
<dbReference type="UniPathway" id="UPA00834">
    <property type="reaction ID" value="UER00712"/>
</dbReference>
<dbReference type="EC" id="2.5.1.141" evidence="3 14"/>
<keyword evidence="8 14" id="KW-0350">Heme biosynthesis</keyword>
<feature type="transmembrane region" description="Helical" evidence="14">
    <location>
        <begin position="254"/>
        <end position="272"/>
    </location>
</feature>
<feature type="transmembrane region" description="Helical" evidence="14">
    <location>
        <begin position="229"/>
        <end position="248"/>
    </location>
</feature>
<dbReference type="EMBL" id="CP003788">
    <property type="protein sequence ID" value="AFR09192.1"/>
    <property type="molecule type" value="Genomic_DNA"/>
</dbReference>
<feature type="transmembrane region" description="Helical" evidence="14">
    <location>
        <begin position="134"/>
        <end position="152"/>
    </location>
</feature>
<reference evidence="17" key="2">
    <citation type="submission" date="2012-08" db="EMBL/GenBank/DDBJ databases">
        <title>Whole-genome sequence of Nocardiopsis alba strain ATCC BAA-2165 associated with honeybees.</title>
        <authorList>
            <person name="Qiao J."/>
            <person name="Chen L."/>
            <person name="Li Y."/>
            <person name="Wang J."/>
            <person name="Zhang W."/>
            <person name="Chen S."/>
        </authorList>
    </citation>
    <scope>NUCLEOTIDE SEQUENCE [LARGE SCALE GENOMIC DNA]</scope>
    <source>
        <strain evidence="17">ATCC BAA-2165 / BE74</strain>
    </source>
</reference>
<accession>J7LF64</accession>
<feature type="transmembrane region" description="Helical" evidence="14">
    <location>
        <begin position="159"/>
        <end position="178"/>
    </location>
</feature>
<evidence type="ECO:0000256" key="13">
    <source>
        <dbReference type="ARBA" id="ARBA00047690"/>
    </source>
</evidence>
<evidence type="ECO:0000256" key="5">
    <source>
        <dbReference type="ARBA" id="ARBA00022679"/>
    </source>
</evidence>
<dbReference type="GO" id="GO:0008495">
    <property type="term" value="F:protoheme IX farnesyltransferase activity"/>
    <property type="evidence" value="ECO:0007669"/>
    <property type="project" value="UniProtKB-UniRule"/>
</dbReference>
<gene>
    <name evidence="16" type="primary">cyoE</name>
    <name evidence="14" type="synonym">ctaB</name>
    <name evidence="16" type="ordered locus">B005_5518</name>
</gene>
<dbReference type="PATRIC" id="fig|1205910.3.peg.5230"/>
<dbReference type="InterPro" id="IPR006369">
    <property type="entry name" value="Protohaem_IX_farnesylTrfase"/>
</dbReference>
<evidence type="ECO:0000256" key="6">
    <source>
        <dbReference type="ARBA" id="ARBA00022692"/>
    </source>
</evidence>
<dbReference type="KEGG" id="nal:B005_5518"/>
<keyword evidence="7 14" id="KW-1133">Transmembrane helix</keyword>
<feature type="compositionally biased region" description="Low complexity" evidence="15">
    <location>
        <begin position="337"/>
        <end position="349"/>
    </location>
</feature>
<evidence type="ECO:0000256" key="7">
    <source>
        <dbReference type="ARBA" id="ARBA00022989"/>
    </source>
</evidence>
<comment type="similarity">
    <text evidence="14">Belongs to the UbiA prenyltransferase family. Protoheme IX farnesyltransferase subfamily.</text>
</comment>
<dbReference type="NCBIfam" id="TIGR01473">
    <property type="entry name" value="cyoE_ctaB"/>
    <property type="match status" value="1"/>
</dbReference>